<evidence type="ECO:0000313" key="2">
    <source>
        <dbReference type="Proteomes" id="UP000231194"/>
    </source>
</evidence>
<dbReference type="AlphaFoldDB" id="A0A2M8QYF4"/>
<organism evidence="1 2">
    <name type="scientific">Bradyrhizobium forestalis</name>
    <dbReference type="NCBI Taxonomy" id="1419263"/>
    <lineage>
        <taxon>Bacteria</taxon>
        <taxon>Pseudomonadati</taxon>
        <taxon>Pseudomonadota</taxon>
        <taxon>Alphaproteobacteria</taxon>
        <taxon>Hyphomicrobiales</taxon>
        <taxon>Nitrobacteraceae</taxon>
        <taxon>Bradyrhizobium</taxon>
    </lineage>
</organism>
<dbReference type="Proteomes" id="UP000231194">
    <property type="component" value="Unassembled WGS sequence"/>
</dbReference>
<evidence type="ECO:0000313" key="1">
    <source>
        <dbReference type="EMBL" id="PJG50605.1"/>
    </source>
</evidence>
<sequence length="66" mass="7215">MNTLIAMVHQLPLRAVYSALSIGHMQLPYTAFVPLIGANSDGEDNLYLSRGWLAINSEVVTGGRDR</sequence>
<dbReference type="RefSeq" id="WP_100236367.1">
    <property type="nucleotide sequence ID" value="NZ_PGVG01000055.1"/>
</dbReference>
<protein>
    <submittedName>
        <fullName evidence="1">Uncharacterized protein</fullName>
    </submittedName>
</protein>
<proteinExistence type="predicted"/>
<dbReference type="OrthoDB" id="9805277at2"/>
<keyword evidence="2" id="KW-1185">Reference proteome</keyword>
<accession>A0A2M8QYF4</accession>
<name>A0A2M8QYF4_9BRAD</name>
<comment type="caution">
    <text evidence="1">The sequence shown here is derived from an EMBL/GenBank/DDBJ whole genome shotgun (WGS) entry which is preliminary data.</text>
</comment>
<dbReference type="EMBL" id="PGVG01000055">
    <property type="protein sequence ID" value="PJG50605.1"/>
    <property type="molecule type" value="Genomic_DNA"/>
</dbReference>
<gene>
    <name evidence="1" type="ORF">CVM73_35460</name>
</gene>
<reference evidence="1 2" key="1">
    <citation type="submission" date="2017-11" db="EMBL/GenBank/DDBJ databases">
        <title>Bradyrhizobium forestalis sp. nov., an efficient nitrogen-fixing bacterium isolated from nodules of forest legume species in the Amazon.</title>
        <authorList>
            <person name="Costa E.M."/>
            <person name="Guimaraes A."/>
            <person name="Carvalho T.S."/>
            <person name="Rodrigues T.L."/>
            <person name="Ribeiro P.R.A."/>
            <person name="Lebbe L."/>
            <person name="Willems A."/>
            <person name="Moreira F.M.S."/>
        </authorList>
    </citation>
    <scope>NUCLEOTIDE SEQUENCE [LARGE SCALE GENOMIC DNA]</scope>
    <source>
        <strain evidence="1 2">INPA54B</strain>
    </source>
</reference>